<dbReference type="AlphaFoldDB" id="A0A1W6ZMM3"/>
<dbReference type="EMBL" id="CP021112">
    <property type="protein sequence ID" value="ARP98636.1"/>
    <property type="molecule type" value="Genomic_DNA"/>
</dbReference>
<dbReference type="PANTHER" id="PTHR36922:SF1">
    <property type="entry name" value="DUF1993 DOMAIN-CONTAINING PROTEIN"/>
    <property type="match status" value="1"/>
</dbReference>
<reference evidence="1 2" key="1">
    <citation type="submission" date="2017-05" db="EMBL/GenBank/DDBJ databases">
        <title>Full genome sequence of Pseudorhodoplanes sinuspersici.</title>
        <authorList>
            <person name="Dastgheib S.M.M."/>
            <person name="Shavandi M."/>
            <person name="Tirandaz H."/>
        </authorList>
    </citation>
    <scope>NUCLEOTIDE SEQUENCE [LARGE SCALE GENOMIC DNA]</scope>
    <source>
        <strain evidence="1 2">RIPI110</strain>
    </source>
</reference>
<organism evidence="1 2">
    <name type="scientific">Pseudorhodoplanes sinuspersici</name>
    <dbReference type="NCBI Taxonomy" id="1235591"/>
    <lineage>
        <taxon>Bacteria</taxon>
        <taxon>Pseudomonadati</taxon>
        <taxon>Pseudomonadota</taxon>
        <taxon>Alphaproteobacteria</taxon>
        <taxon>Hyphomicrobiales</taxon>
        <taxon>Pseudorhodoplanes</taxon>
    </lineage>
</organism>
<accession>A0A1W6ZMM3</accession>
<dbReference type="Gene3D" id="1.20.120.450">
    <property type="entry name" value="dinb family like domain"/>
    <property type="match status" value="1"/>
</dbReference>
<protein>
    <submittedName>
        <fullName evidence="1">Uncharacterized protein</fullName>
    </submittedName>
</protein>
<dbReference type="SUPFAM" id="SSF109854">
    <property type="entry name" value="DinB/YfiT-like putative metalloenzymes"/>
    <property type="match status" value="1"/>
</dbReference>
<evidence type="ECO:0000313" key="2">
    <source>
        <dbReference type="Proteomes" id="UP000194137"/>
    </source>
</evidence>
<dbReference type="InterPro" id="IPR018531">
    <property type="entry name" value="DUF1993"/>
</dbReference>
<evidence type="ECO:0000313" key="1">
    <source>
        <dbReference type="EMBL" id="ARP98636.1"/>
    </source>
</evidence>
<name>A0A1W6ZMM3_9HYPH</name>
<dbReference type="RefSeq" id="WP_086087060.1">
    <property type="nucleotide sequence ID" value="NZ_CP021112.1"/>
</dbReference>
<proteinExistence type="predicted"/>
<gene>
    <name evidence="1" type="ORF">CAK95_05730</name>
</gene>
<dbReference type="KEGG" id="psin:CAK95_05730"/>
<dbReference type="PANTHER" id="PTHR36922">
    <property type="entry name" value="BLL2446 PROTEIN"/>
    <property type="match status" value="1"/>
</dbReference>
<keyword evidence="2" id="KW-1185">Reference proteome</keyword>
<dbReference type="Pfam" id="PF09351">
    <property type="entry name" value="DUF1993"/>
    <property type="match status" value="1"/>
</dbReference>
<sequence>MPISIYQASVPVFVRGLTTLSHVLRKGEAHARDTGADPVSFVEARLASDMLTLAGQVQRASDTSKLAMERITGTPSPKLEDDEKTFAELYTRIDRTITYIDGFKEAQLDGLETRTIELKLRDFTPAFSGSSYLFTFALPNFFFHVTTAYDILRHKGVPLSKMDYLRLKD</sequence>
<dbReference type="Proteomes" id="UP000194137">
    <property type="component" value="Chromosome"/>
</dbReference>
<dbReference type="InterPro" id="IPR034660">
    <property type="entry name" value="DinB/YfiT-like"/>
</dbReference>
<dbReference type="OrthoDB" id="338237at2"/>
<dbReference type="STRING" id="1235591.CAK95_05730"/>